<dbReference type="PANTHER" id="PTHR38652">
    <property type="entry name" value="INTERLEUKIN-31"/>
    <property type="match status" value="1"/>
</dbReference>
<gene>
    <name evidence="3" type="primary">IL31</name>
</gene>
<dbReference type="GO" id="GO:0005125">
    <property type="term" value="F:cytokine activity"/>
    <property type="evidence" value="ECO:0007669"/>
    <property type="project" value="TreeGrafter"/>
</dbReference>
<sequence length="185" mass="20830">MLSHAGPARFALFLLCFMETLLTSQTVPIHQLQPSDVRKIILELQPLSKGLLEDYLKKEMGVPESNHFLLPCLTSDSQPPRINSSAILPYFRAIRPLSDKNIINKIIEQLDKLKFQHEPETEVSVPADTFESKSFILTILQQFSACLGHVLKSLNPGPQQVMQGHLAEPIPSGTADMYETLRHHH</sequence>
<dbReference type="Proteomes" id="UP000248481">
    <property type="component" value="Chromosome 14"/>
</dbReference>
<dbReference type="Pfam" id="PF15209">
    <property type="entry name" value="IL31"/>
    <property type="match status" value="1"/>
</dbReference>
<keyword evidence="2" id="KW-1185">Reference proteome</keyword>
<dbReference type="AlphaFoldDB" id="A0A2Y9HRK8"/>
<dbReference type="GO" id="GO:0005615">
    <property type="term" value="C:extracellular space"/>
    <property type="evidence" value="ECO:0007669"/>
    <property type="project" value="TreeGrafter"/>
</dbReference>
<evidence type="ECO:0000313" key="2">
    <source>
        <dbReference type="Proteomes" id="UP000248481"/>
    </source>
</evidence>
<dbReference type="InParanoid" id="A0A2Y9HRK8"/>
<dbReference type="STRING" id="29088.A0A2Y9HRK8"/>
<proteinExistence type="predicted"/>
<dbReference type="GO" id="GO:0005126">
    <property type="term" value="F:cytokine receptor binding"/>
    <property type="evidence" value="ECO:0007669"/>
    <property type="project" value="TreeGrafter"/>
</dbReference>
<dbReference type="InterPro" id="IPR027987">
    <property type="entry name" value="IL-31"/>
</dbReference>
<dbReference type="KEGG" id="nsu:110588271"/>
<organism evidence="2 3">
    <name type="scientific">Neomonachus schauinslandi</name>
    <name type="common">Hawaiian monk seal</name>
    <name type="synonym">Monachus schauinslandi</name>
    <dbReference type="NCBI Taxonomy" id="29088"/>
    <lineage>
        <taxon>Eukaryota</taxon>
        <taxon>Metazoa</taxon>
        <taxon>Chordata</taxon>
        <taxon>Craniata</taxon>
        <taxon>Vertebrata</taxon>
        <taxon>Euteleostomi</taxon>
        <taxon>Mammalia</taxon>
        <taxon>Eutheria</taxon>
        <taxon>Laurasiatheria</taxon>
        <taxon>Carnivora</taxon>
        <taxon>Caniformia</taxon>
        <taxon>Pinnipedia</taxon>
        <taxon>Phocidae</taxon>
        <taxon>Monachinae</taxon>
        <taxon>Monachini</taxon>
        <taxon>Neomonachus</taxon>
    </lineage>
</organism>
<name>A0A2Y9HRK8_NEOSC</name>
<feature type="chain" id="PRO_5015851165" evidence="1">
    <location>
        <begin position="27"/>
        <end position="185"/>
    </location>
</feature>
<reference evidence="3" key="1">
    <citation type="submission" date="2025-08" db="UniProtKB">
        <authorList>
            <consortium name="RefSeq"/>
        </authorList>
    </citation>
    <scope>IDENTIFICATION</scope>
    <source>
        <tissue evidence="3">Blood</tissue>
    </source>
</reference>
<dbReference type="RefSeq" id="XP_021554246.1">
    <property type="nucleotide sequence ID" value="XM_021698571.1"/>
</dbReference>
<dbReference type="CTD" id="386653"/>
<accession>A0A2Y9HRK8</accession>
<evidence type="ECO:0000313" key="3">
    <source>
        <dbReference type="RefSeq" id="XP_021554246.1"/>
    </source>
</evidence>
<feature type="signal peptide" evidence="1">
    <location>
        <begin position="1"/>
        <end position="26"/>
    </location>
</feature>
<protein>
    <submittedName>
        <fullName evidence="3">Interleukin-31</fullName>
    </submittedName>
</protein>
<dbReference type="PANTHER" id="PTHR38652:SF1">
    <property type="entry name" value="INTERLEUKIN-31"/>
    <property type="match status" value="1"/>
</dbReference>
<evidence type="ECO:0000256" key="1">
    <source>
        <dbReference type="SAM" id="SignalP"/>
    </source>
</evidence>
<dbReference type="GeneID" id="110588271"/>
<keyword evidence="1" id="KW-0732">Signal</keyword>